<reference evidence="9 10" key="1">
    <citation type="submission" date="2016-11" db="EMBL/GenBank/DDBJ databases">
        <authorList>
            <person name="Jaros S."/>
            <person name="Januszkiewicz K."/>
            <person name="Wedrychowicz H."/>
        </authorList>
    </citation>
    <scope>NUCLEOTIDE SEQUENCE [LARGE SCALE GENOMIC DNA]</scope>
    <source>
        <strain evidence="9 10">DSM 4740</strain>
    </source>
</reference>
<dbReference type="InterPro" id="IPR015424">
    <property type="entry name" value="PyrdxlP-dep_Trfase"/>
</dbReference>
<dbReference type="PANTHER" id="PTHR43500:SF1">
    <property type="entry name" value="CYSTATHIONINE BETA-LYASE-RELATED"/>
    <property type="match status" value="1"/>
</dbReference>
<evidence type="ECO:0000313" key="11">
    <source>
        <dbReference type="Proteomes" id="UP000321726"/>
    </source>
</evidence>
<evidence type="ECO:0000313" key="9">
    <source>
        <dbReference type="EMBL" id="SHM13457.1"/>
    </source>
</evidence>
<reference evidence="8 11" key="2">
    <citation type="submission" date="2019-07" db="EMBL/GenBank/DDBJ databases">
        <title>Whole genome shotgun sequence of Halomonas cupida NBRC 102219.</title>
        <authorList>
            <person name="Hosoyama A."/>
            <person name="Uohara A."/>
            <person name="Ohji S."/>
            <person name="Ichikawa N."/>
        </authorList>
    </citation>
    <scope>NUCLEOTIDE SEQUENCE [LARGE SCALE GENOMIC DNA]</scope>
    <source>
        <strain evidence="8 11">NBRC 102219</strain>
    </source>
</reference>
<comment type="cofactor">
    <cofactor evidence="1 7">
        <name>pyridoxal 5'-phosphate</name>
        <dbReference type="ChEBI" id="CHEBI:597326"/>
    </cofactor>
</comment>
<gene>
    <name evidence="8" type="primary">metC</name>
    <name evidence="8" type="ORF">HCU01_16790</name>
    <name evidence="9" type="ORF">SAMN05660971_02272</name>
</gene>
<feature type="modified residue" description="N6-(pyridoxal phosphate)lysine" evidence="6">
    <location>
        <position position="205"/>
    </location>
</feature>
<dbReference type="InterPro" id="IPR015422">
    <property type="entry name" value="PyrdxlP-dep_Trfase_small"/>
</dbReference>
<dbReference type="FunFam" id="3.40.640.10:FF:000046">
    <property type="entry name" value="Cystathionine gamma-lyase"/>
    <property type="match status" value="1"/>
</dbReference>
<evidence type="ECO:0000313" key="10">
    <source>
        <dbReference type="Proteomes" id="UP000184123"/>
    </source>
</evidence>
<sequence>MTLQTDLLHLARPQSMPASVNPAVVRTSTVTFETIEQMREEKQRMASGERAFTYGRRGTPTTHSLEDAISRLESSEYTQLLPSGVAAINLVFLTLARPGAHVVIADSVYQPVRRSVEAWLKPWGVRVDYFDGSVEQLGTLLSDDTCMIYTEVPGSLVYEMQDLPALAQLARQRDIPLVVDNTWASGILMQPLALGASVSLMAGTKYVVGHSDVMLGTVSANAELGLRLREMSMVLGQCVGGDDAYLALRGLRTLACRMATHAHNAEGLGDWLARQPHVARVHQPSRPEHPGHELWRRDFSGSNGLLTIEFDAAVERQRVDAMVNHLTLFGIGSSWGGYESLALPCDVAAARSLPNPWAERGPCLRLHVGLEDLSDLQADLSQAWRMLAP</sequence>
<protein>
    <submittedName>
        <fullName evidence="9">Cystathionine beta-lyase</fullName>
    </submittedName>
</protein>
<dbReference type="InterPro" id="IPR000277">
    <property type="entry name" value="Cys/Met-Metab_PyrdxlP-dep_enz"/>
</dbReference>
<name>A0A1M7GC00_9GAMM</name>
<comment type="catalytic activity">
    <reaction evidence="5">
        <text>L,L-cystathionine + H2O = L-homocysteine + pyruvate + NH4(+)</text>
        <dbReference type="Rhea" id="RHEA:13965"/>
        <dbReference type="ChEBI" id="CHEBI:15361"/>
        <dbReference type="ChEBI" id="CHEBI:15377"/>
        <dbReference type="ChEBI" id="CHEBI:28938"/>
        <dbReference type="ChEBI" id="CHEBI:58161"/>
        <dbReference type="ChEBI" id="CHEBI:58199"/>
    </reaction>
</comment>
<dbReference type="NCBIfam" id="TIGR01324">
    <property type="entry name" value="cysta_beta_ly_B"/>
    <property type="match status" value="1"/>
</dbReference>
<dbReference type="Gene3D" id="3.90.1150.10">
    <property type="entry name" value="Aspartate Aminotransferase, domain 1"/>
    <property type="match status" value="1"/>
</dbReference>
<dbReference type="EMBL" id="BJXU01000054">
    <property type="protein sequence ID" value="GEN23730.1"/>
    <property type="molecule type" value="Genomic_DNA"/>
</dbReference>
<evidence type="ECO:0000256" key="5">
    <source>
        <dbReference type="ARBA" id="ARBA00047517"/>
    </source>
</evidence>
<accession>A0A1M7GC00</accession>
<keyword evidence="11" id="KW-1185">Reference proteome</keyword>
<proteinExistence type="inferred from homology"/>
<dbReference type="RefSeq" id="WP_073435303.1">
    <property type="nucleotide sequence ID" value="NZ_BJXU01000054.1"/>
</dbReference>
<dbReference type="Pfam" id="PF01053">
    <property type="entry name" value="Cys_Met_Meta_PP"/>
    <property type="match status" value="1"/>
</dbReference>
<evidence type="ECO:0000256" key="7">
    <source>
        <dbReference type="RuleBase" id="RU362118"/>
    </source>
</evidence>
<dbReference type="GO" id="GO:0019450">
    <property type="term" value="P:L-cysteine catabolic process to pyruvate"/>
    <property type="evidence" value="ECO:0007669"/>
    <property type="project" value="TreeGrafter"/>
</dbReference>
<dbReference type="GO" id="GO:0030170">
    <property type="term" value="F:pyridoxal phosphate binding"/>
    <property type="evidence" value="ECO:0007669"/>
    <property type="project" value="InterPro"/>
</dbReference>
<dbReference type="InterPro" id="IPR015421">
    <property type="entry name" value="PyrdxlP-dep_Trfase_major"/>
</dbReference>
<evidence type="ECO:0000256" key="1">
    <source>
        <dbReference type="ARBA" id="ARBA00001933"/>
    </source>
</evidence>
<keyword evidence="3 6" id="KW-0663">Pyridoxal phosphate</keyword>
<dbReference type="Proteomes" id="UP000184123">
    <property type="component" value="Unassembled WGS sequence"/>
</dbReference>
<dbReference type="SUPFAM" id="SSF53383">
    <property type="entry name" value="PLP-dependent transferases"/>
    <property type="match status" value="1"/>
</dbReference>
<evidence type="ECO:0000256" key="4">
    <source>
        <dbReference type="ARBA" id="ARBA00023239"/>
    </source>
</evidence>
<evidence type="ECO:0000313" key="8">
    <source>
        <dbReference type="EMBL" id="GEN23730.1"/>
    </source>
</evidence>
<evidence type="ECO:0000256" key="6">
    <source>
        <dbReference type="PIRSR" id="PIRSR001434-2"/>
    </source>
</evidence>
<dbReference type="AlphaFoldDB" id="A0A1M7GC00"/>
<evidence type="ECO:0000256" key="3">
    <source>
        <dbReference type="ARBA" id="ARBA00022898"/>
    </source>
</evidence>
<dbReference type="GO" id="GO:0019346">
    <property type="term" value="P:transsulfuration"/>
    <property type="evidence" value="ECO:0007669"/>
    <property type="project" value="InterPro"/>
</dbReference>
<dbReference type="PIRSF" id="PIRSF001434">
    <property type="entry name" value="CGS"/>
    <property type="match status" value="1"/>
</dbReference>
<dbReference type="OrthoDB" id="9805807at2"/>
<evidence type="ECO:0000256" key="2">
    <source>
        <dbReference type="ARBA" id="ARBA00009077"/>
    </source>
</evidence>
<dbReference type="PANTHER" id="PTHR43500">
    <property type="entry name" value="CYSTATHIONINE BETA-LYASE-RELATED"/>
    <property type="match status" value="1"/>
</dbReference>
<dbReference type="InterPro" id="IPR006233">
    <property type="entry name" value="Cys_b_lyase_bac"/>
</dbReference>
<dbReference type="GO" id="GO:0047804">
    <property type="term" value="F:cysteine-S-conjugate beta-lyase activity"/>
    <property type="evidence" value="ECO:0007669"/>
    <property type="project" value="InterPro"/>
</dbReference>
<organism evidence="9 10">
    <name type="scientific">Halomonas cupida</name>
    <dbReference type="NCBI Taxonomy" id="44933"/>
    <lineage>
        <taxon>Bacteria</taxon>
        <taxon>Pseudomonadati</taxon>
        <taxon>Pseudomonadota</taxon>
        <taxon>Gammaproteobacteria</taxon>
        <taxon>Oceanospirillales</taxon>
        <taxon>Halomonadaceae</taxon>
        <taxon>Halomonas</taxon>
    </lineage>
</organism>
<comment type="similarity">
    <text evidence="2 7">Belongs to the trans-sulfuration enzymes family.</text>
</comment>
<dbReference type="Proteomes" id="UP000321726">
    <property type="component" value="Unassembled WGS sequence"/>
</dbReference>
<keyword evidence="4 9" id="KW-0456">Lyase</keyword>
<dbReference type="EMBL" id="FRCA01000005">
    <property type="protein sequence ID" value="SHM13457.1"/>
    <property type="molecule type" value="Genomic_DNA"/>
</dbReference>
<dbReference type="Gene3D" id="3.40.640.10">
    <property type="entry name" value="Type I PLP-dependent aspartate aminotransferase-like (Major domain)"/>
    <property type="match status" value="1"/>
</dbReference>
<dbReference type="STRING" id="44933.SAMN05660971_02272"/>